<comment type="caution">
    <text evidence="1">The sequence shown here is derived from an EMBL/GenBank/DDBJ whole genome shotgun (WGS) entry which is preliminary data.</text>
</comment>
<protein>
    <submittedName>
        <fullName evidence="1">Uncharacterized protein</fullName>
    </submittedName>
</protein>
<sequence length="34" mass="3617">EITFIVTHGGEVAVSHPRALSEAILYARALAVQP</sequence>
<gene>
    <name evidence="1" type="ORF">Q604_UNBC06040G0001</name>
</gene>
<proteinExistence type="predicted"/>
<name>W1YC27_9ZZZZ</name>
<reference evidence="1" key="1">
    <citation type="submission" date="2013-12" db="EMBL/GenBank/DDBJ databases">
        <title>A Varibaculum cambriense genome reconstructed from a premature infant gut community with otherwise low bacterial novelty that shifts toward anaerobic metabolism during the third week of life.</title>
        <authorList>
            <person name="Brown C.T."/>
            <person name="Sharon I."/>
            <person name="Thomas B.C."/>
            <person name="Castelle C.J."/>
            <person name="Morowitz M.J."/>
            <person name="Banfield J.F."/>
        </authorList>
    </citation>
    <scope>NUCLEOTIDE SEQUENCE</scope>
</reference>
<evidence type="ECO:0000313" key="1">
    <source>
        <dbReference type="EMBL" id="ETJ40062.1"/>
    </source>
</evidence>
<accession>W1YC27</accession>
<dbReference type="AlphaFoldDB" id="W1YC27"/>
<organism evidence="1">
    <name type="scientific">human gut metagenome</name>
    <dbReference type="NCBI Taxonomy" id="408170"/>
    <lineage>
        <taxon>unclassified sequences</taxon>
        <taxon>metagenomes</taxon>
        <taxon>organismal metagenomes</taxon>
    </lineage>
</organism>
<dbReference type="EMBL" id="AZMM01006040">
    <property type="protein sequence ID" value="ETJ40062.1"/>
    <property type="molecule type" value="Genomic_DNA"/>
</dbReference>
<feature type="non-terminal residue" evidence="1">
    <location>
        <position position="1"/>
    </location>
</feature>